<dbReference type="EMBL" id="WAGD01000012">
    <property type="protein sequence ID" value="KAB0883947.1"/>
    <property type="molecule type" value="Genomic_DNA"/>
</dbReference>
<protein>
    <submittedName>
        <fullName evidence="14">Fimbrial biogenesis outer membrane usher protein</fullName>
    </submittedName>
</protein>
<dbReference type="EMBL" id="MSAE01000002">
    <property type="protein sequence ID" value="PUX18159.1"/>
    <property type="molecule type" value="Genomic_DNA"/>
</dbReference>
<dbReference type="InterPro" id="IPR037224">
    <property type="entry name" value="PapC_N_sf"/>
</dbReference>
<feature type="domain" description="PapC N-terminal" evidence="12">
    <location>
        <begin position="40"/>
        <end position="186"/>
    </location>
</feature>
<evidence type="ECO:0000256" key="10">
    <source>
        <dbReference type="SAM" id="SignalP"/>
    </source>
</evidence>
<dbReference type="FunFam" id="2.60.40.2610:FF:000001">
    <property type="entry name" value="Outer membrane fimbrial usher protein"/>
    <property type="match status" value="1"/>
</dbReference>
<evidence type="ECO:0000313" key="15">
    <source>
        <dbReference type="Proteomes" id="UP000244378"/>
    </source>
</evidence>
<dbReference type="Pfam" id="PF00577">
    <property type="entry name" value="Usher"/>
    <property type="match status" value="1"/>
</dbReference>
<dbReference type="Gene3D" id="3.10.20.410">
    <property type="match status" value="1"/>
</dbReference>
<evidence type="ECO:0000256" key="6">
    <source>
        <dbReference type="ARBA" id="ARBA00022692"/>
    </source>
</evidence>
<organism evidence="14 15">
    <name type="scientific">Cronobacter muytjensii</name>
    <dbReference type="NCBI Taxonomy" id="413501"/>
    <lineage>
        <taxon>Bacteria</taxon>
        <taxon>Pseudomonadati</taxon>
        <taxon>Pseudomonadota</taxon>
        <taxon>Gammaproteobacteria</taxon>
        <taxon>Enterobacterales</taxon>
        <taxon>Enterobacteriaceae</taxon>
        <taxon>Cronobacter</taxon>
    </lineage>
</organism>
<feature type="chain" id="PRO_5015512676" evidence="10">
    <location>
        <begin position="38"/>
        <end position="852"/>
    </location>
</feature>
<dbReference type="GO" id="GO:0009279">
    <property type="term" value="C:cell outer membrane"/>
    <property type="evidence" value="ECO:0007669"/>
    <property type="project" value="UniProtKB-SubCell"/>
</dbReference>
<comment type="subcellular location">
    <subcellularLocation>
        <location evidence="1">Cell outer membrane</location>
        <topology evidence="1">Multi-pass membrane protein</topology>
    </subcellularLocation>
</comment>
<keyword evidence="4" id="KW-1134">Transmembrane beta strand</keyword>
<dbReference type="PANTHER" id="PTHR30451:SF21">
    <property type="entry name" value="FIMBRIAL USHER DOMAIN-CONTAINING PROTEIN YDET-RELATED"/>
    <property type="match status" value="1"/>
</dbReference>
<evidence type="ECO:0000256" key="2">
    <source>
        <dbReference type="ARBA" id="ARBA00008064"/>
    </source>
</evidence>
<dbReference type="AlphaFoldDB" id="A0A2T7AZM2"/>
<sequence>MSLNNARRMKKNRIRHLALLIALQCLSLGLSTGQAWGDDYFNPALLDDGEQTEERPDLSLYEKGPGLAPGKYHVDILVNNQNIGNRDVTFFLDKDASGNAILAPCLSISALKSAGVATEKFRELTERNGCATLGAIPAASATFIANRQQLLLSIPQSAMSQMARGAIPPEEFDEGITALLLNYSYSGSQIKPQEPGREESENDYLNLRPGFNIGAWRLRNYSTWSRSRNGAQTDADFSPVYTYLQRDLRQIGGELVLGQSSSPADVFDSISFTGIQIASDDDMLPESERGYAPVVRGIANSNALITIRQNGYMIYQNTVAPGAFEIRDIYPSGSSGDLSVTVKETDGSEQHFVVPYASVPVLQREGRLKYSLTGGKYRAYDEDVAQTPFIQSAAIYGMRDGFTAYGGVQYSPYYRALALGAGKNLGDWGALSVDVTSAKSQPFRGDAQNGRSWRVRYSKNIASTDTTLAVAGYRYNSDGFYTLQENMDAYRRDDLWDTSDRRRSRQEITLNQNLGDDLGSLNLSLIKEKYWDNAQTQTSIGAGYSNSWHGISFGFNYSLNENTQALDDSLAAKNHEQRFSLSVSVPLDGWMSNTWASYSLNNSEEGSVQTLGLNGAALADNNLNWGIQQSISRDGNNNATALNADYRGTYGELSAGYSQDHTQRQINYGVSGGVVAHRHGVTLGQPLGETLALVEVPGVSGTAIANQNGIKTDFRGYAIVPYTSPWRRNSIALDTETLPDGADVTYAAKTVTPTRGAVVRARFDAHVGNRVLMTLLRADGRPVPFGASVANGEQSDASIVGDNGQVYLTGLQPGALLTASWGNAANQHCSAHYPLPEKSQGSAIITVTAPCS</sequence>
<evidence type="ECO:0000256" key="3">
    <source>
        <dbReference type="ARBA" id="ARBA00022448"/>
    </source>
</evidence>
<dbReference type="Gene3D" id="2.60.40.2070">
    <property type="match status" value="1"/>
</dbReference>
<dbReference type="OrthoDB" id="6554712at2"/>
<evidence type="ECO:0000313" key="14">
    <source>
        <dbReference type="EMBL" id="PUX18159.1"/>
    </source>
</evidence>
<evidence type="ECO:0000313" key="16">
    <source>
        <dbReference type="Proteomes" id="UP000469927"/>
    </source>
</evidence>
<dbReference type="Pfam" id="PF13953">
    <property type="entry name" value="PapC_C"/>
    <property type="match status" value="1"/>
</dbReference>
<dbReference type="Gene3D" id="2.60.40.2610">
    <property type="entry name" value="Outer membrane usher protein FimD, plug domain"/>
    <property type="match status" value="1"/>
</dbReference>
<keyword evidence="7 10" id="KW-0732">Signal</keyword>
<dbReference type="Proteomes" id="UP000469927">
    <property type="component" value="Unassembled WGS sequence"/>
</dbReference>
<feature type="domain" description="PapC-like C-terminal" evidence="11">
    <location>
        <begin position="772"/>
        <end position="837"/>
    </location>
</feature>
<comment type="caution">
    <text evidence="14">The sequence shown here is derived from an EMBL/GenBank/DDBJ whole genome shotgun (WGS) entry which is preliminary data.</text>
</comment>
<evidence type="ECO:0000256" key="1">
    <source>
        <dbReference type="ARBA" id="ARBA00004571"/>
    </source>
</evidence>
<keyword evidence="6" id="KW-0812">Transmembrane</keyword>
<dbReference type="PANTHER" id="PTHR30451">
    <property type="entry name" value="OUTER MEMBRANE USHER PROTEIN"/>
    <property type="match status" value="1"/>
</dbReference>
<evidence type="ECO:0000256" key="7">
    <source>
        <dbReference type="ARBA" id="ARBA00022729"/>
    </source>
</evidence>
<dbReference type="Pfam" id="PF13954">
    <property type="entry name" value="PapC_N"/>
    <property type="match status" value="1"/>
</dbReference>
<dbReference type="InterPro" id="IPR000015">
    <property type="entry name" value="Fimb_usher"/>
</dbReference>
<evidence type="ECO:0000256" key="4">
    <source>
        <dbReference type="ARBA" id="ARBA00022452"/>
    </source>
</evidence>
<keyword evidence="3" id="KW-0813">Transport</keyword>
<accession>A0A2T7AZM2</accession>
<keyword evidence="5" id="KW-1029">Fimbrium biogenesis</keyword>
<evidence type="ECO:0000256" key="9">
    <source>
        <dbReference type="ARBA" id="ARBA00023237"/>
    </source>
</evidence>
<reference evidence="13 16" key="2">
    <citation type="submission" date="2019-08" db="EMBL/GenBank/DDBJ databases">
        <title>Prevalence, distribution, and phylogeny of type two toxin-antitoxin genes possessed by Cronobacter species where C. sakazakii homologs follow sequence type lineages.</title>
        <authorList>
            <person name="Finkelstein S."/>
            <person name="Negrete F."/>
            <person name="Jang H."/>
            <person name="Gopinath G.R."/>
            <person name="Tall B.D."/>
        </authorList>
    </citation>
    <scope>NUCLEOTIDE SEQUENCE [LARGE SCALE GENOMIC DNA]</scope>
    <source>
        <strain evidence="13 16">MOD1_GK1257</strain>
    </source>
</reference>
<proteinExistence type="inferred from homology"/>
<keyword evidence="16" id="KW-1185">Reference proteome</keyword>
<feature type="signal peptide" evidence="10">
    <location>
        <begin position="1"/>
        <end position="37"/>
    </location>
</feature>
<dbReference type="GO" id="GO:0015473">
    <property type="term" value="F:fimbrial usher porin activity"/>
    <property type="evidence" value="ECO:0007669"/>
    <property type="project" value="InterPro"/>
</dbReference>
<evidence type="ECO:0000259" key="11">
    <source>
        <dbReference type="Pfam" id="PF13953"/>
    </source>
</evidence>
<dbReference type="InterPro" id="IPR043142">
    <property type="entry name" value="PapC-like_C_sf"/>
</dbReference>
<dbReference type="FunFam" id="2.60.40.3110:FF:000001">
    <property type="entry name" value="Putative fimbrial outer membrane usher"/>
    <property type="match status" value="1"/>
</dbReference>
<dbReference type="Proteomes" id="UP000244378">
    <property type="component" value="Unassembled WGS sequence"/>
</dbReference>
<evidence type="ECO:0000256" key="8">
    <source>
        <dbReference type="ARBA" id="ARBA00023136"/>
    </source>
</evidence>
<dbReference type="GO" id="GO:0009297">
    <property type="term" value="P:pilus assembly"/>
    <property type="evidence" value="ECO:0007669"/>
    <property type="project" value="InterPro"/>
</dbReference>
<evidence type="ECO:0000313" key="13">
    <source>
        <dbReference type="EMBL" id="KAB0883947.1"/>
    </source>
</evidence>
<dbReference type="InterPro" id="IPR025885">
    <property type="entry name" value="PapC_N"/>
</dbReference>
<dbReference type="RefSeq" id="WP_075192271.1">
    <property type="nucleotide sequence ID" value="NZ_JADKNN010000028.1"/>
</dbReference>
<dbReference type="InterPro" id="IPR025949">
    <property type="entry name" value="PapC-like_C"/>
</dbReference>
<dbReference type="Gene3D" id="2.60.40.3110">
    <property type="match status" value="1"/>
</dbReference>
<evidence type="ECO:0000256" key="5">
    <source>
        <dbReference type="ARBA" id="ARBA00022558"/>
    </source>
</evidence>
<keyword evidence="8" id="KW-0472">Membrane</keyword>
<comment type="similarity">
    <text evidence="2">Belongs to the fimbrial export usher family.</text>
</comment>
<reference evidence="14 15" key="1">
    <citation type="submission" date="2016-12" db="EMBL/GenBank/DDBJ databases">
        <title>Analysis of the Molecular Diversity Among Cronobacter Species Isolated from Filth Flies Using a Pan Genomic DNA Microarray.</title>
        <authorList>
            <person name="Pava-Ripoll M."/>
            <person name="Tall B."/>
            <person name="Farber J."/>
            <person name="Fanning S."/>
            <person name="Lehner A."/>
            <person name="Stephan R."/>
            <person name="Pagotto F."/>
            <person name="Iverson C."/>
            <person name="Ziobro G."/>
            <person name="Miller A."/>
            <person name="Pearson R."/>
            <person name="Yan Q."/>
            <person name="Kim M."/>
            <person name="Jeong S."/>
            <person name="Park J."/>
            <person name="Jun S."/>
            <person name="Choi H."/>
            <person name="Chung T."/>
            <person name="Yoo Y."/>
            <person name="Park E."/>
            <person name="Hwang S."/>
            <person name="Lee B."/>
            <person name="Sathyamoorthy V."/>
            <person name="Carter L."/>
            <person name="Mammel M."/>
            <person name="Jackson S."/>
            <person name="Kothary M."/>
            <person name="Patel I."/>
            <person name="Grim C."/>
            <person name="Gopinath G."/>
            <person name="Gangiredla J."/>
            <person name="Chase H."/>
        </authorList>
    </citation>
    <scope>NUCLEOTIDE SEQUENCE [LARGE SCALE GENOMIC DNA]</scope>
    <source>
        <strain evidence="14 15">MOD1-Md1s</strain>
    </source>
</reference>
<gene>
    <name evidence="14" type="ORF">AUN14_02225</name>
    <name evidence="13" type="ORF">FZI19_05620</name>
</gene>
<name>A0A2T7AZM2_9ENTR</name>
<dbReference type="InterPro" id="IPR042186">
    <property type="entry name" value="FimD_plug_dom"/>
</dbReference>
<dbReference type="SUPFAM" id="SSF141729">
    <property type="entry name" value="FimD N-terminal domain-like"/>
    <property type="match status" value="1"/>
</dbReference>
<keyword evidence="9" id="KW-0998">Cell outer membrane</keyword>
<evidence type="ECO:0000259" key="12">
    <source>
        <dbReference type="Pfam" id="PF13954"/>
    </source>
</evidence>